<keyword evidence="5" id="KW-1185">Reference proteome</keyword>
<dbReference type="InParanoid" id="A0A194X313"/>
<dbReference type="GeneID" id="28825079"/>
<dbReference type="InterPro" id="IPR000571">
    <property type="entry name" value="Znf_CCCH"/>
</dbReference>
<evidence type="ECO:0000256" key="2">
    <source>
        <dbReference type="SAM" id="MobiDB-lite"/>
    </source>
</evidence>
<evidence type="ECO:0000256" key="1">
    <source>
        <dbReference type="PROSITE-ProRule" id="PRU00723"/>
    </source>
</evidence>
<feature type="zinc finger region" description="C3H1-type" evidence="1">
    <location>
        <begin position="622"/>
        <end position="652"/>
    </location>
</feature>
<feature type="compositionally biased region" description="Polar residues" evidence="2">
    <location>
        <begin position="216"/>
        <end position="247"/>
    </location>
</feature>
<dbReference type="KEGG" id="psco:LY89DRAFT_686732"/>
<feature type="zinc finger region" description="C3H1-type" evidence="1">
    <location>
        <begin position="544"/>
        <end position="574"/>
    </location>
</feature>
<keyword evidence="1" id="KW-0863">Zinc-finger</keyword>
<feature type="region of interest" description="Disordered" evidence="2">
    <location>
        <begin position="594"/>
        <end position="620"/>
    </location>
</feature>
<feature type="compositionally biased region" description="Low complexity" evidence="2">
    <location>
        <begin position="130"/>
        <end position="139"/>
    </location>
</feature>
<feature type="region of interest" description="Disordered" evidence="2">
    <location>
        <begin position="93"/>
        <end position="157"/>
    </location>
</feature>
<keyword evidence="1" id="KW-0479">Metal-binding</keyword>
<reference evidence="4 5" key="1">
    <citation type="submission" date="2015-10" db="EMBL/GenBank/DDBJ databases">
        <title>Full genome of DAOMC 229536 Phialocephala scopiformis, a fungal endophyte of spruce producing the potent anti-insectan compound rugulosin.</title>
        <authorList>
            <consortium name="DOE Joint Genome Institute"/>
            <person name="Walker A.K."/>
            <person name="Frasz S.L."/>
            <person name="Seifert K.A."/>
            <person name="Miller J.D."/>
            <person name="Mondo S.J."/>
            <person name="Labutti K."/>
            <person name="Lipzen A."/>
            <person name="Dockter R."/>
            <person name="Kennedy M."/>
            <person name="Grigoriev I.V."/>
            <person name="Spatafora J.W."/>
        </authorList>
    </citation>
    <scope>NUCLEOTIDE SEQUENCE [LARGE SCALE GENOMIC DNA]</scope>
    <source>
        <strain evidence="4 5">CBS 120377</strain>
    </source>
</reference>
<evidence type="ECO:0000259" key="3">
    <source>
        <dbReference type="PROSITE" id="PS50103"/>
    </source>
</evidence>
<dbReference type="Gene3D" id="3.30.1370.210">
    <property type="match status" value="1"/>
</dbReference>
<feature type="compositionally biased region" description="Polar residues" evidence="2">
    <location>
        <begin position="110"/>
        <end position="119"/>
    </location>
</feature>
<dbReference type="AlphaFoldDB" id="A0A194X313"/>
<dbReference type="GO" id="GO:0008270">
    <property type="term" value="F:zinc ion binding"/>
    <property type="evidence" value="ECO:0007669"/>
    <property type="project" value="UniProtKB-KW"/>
</dbReference>
<dbReference type="OrthoDB" id="3594623at2759"/>
<feature type="region of interest" description="Disordered" evidence="2">
    <location>
        <begin position="309"/>
        <end position="329"/>
    </location>
</feature>
<proteinExistence type="predicted"/>
<feature type="region of interest" description="Disordered" evidence="2">
    <location>
        <begin position="178"/>
        <end position="264"/>
    </location>
</feature>
<dbReference type="PROSITE" id="PS50103">
    <property type="entry name" value="ZF_C3H1"/>
    <property type="match status" value="2"/>
</dbReference>
<name>A0A194X313_MOLSC</name>
<feature type="domain" description="C3H1-type" evidence="3">
    <location>
        <begin position="622"/>
        <end position="652"/>
    </location>
</feature>
<organism evidence="4 5">
    <name type="scientific">Mollisia scopiformis</name>
    <name type="common">Conifer needle endophyte fungus</name>
    <name type="synonym">Phialocephala scopiformis</name>
    <dbReference type="NCBI Taxonomy" id="149040"/>
    <lineage>
        <taxon>Eukaryota</taxon>
        <taxon>Fungi</taxon>
        <taxon>Dikarya</taxon>
        <taxon>Ascomycota</taxon>
        <taxon>Pezizomycotina</taxon>
        <taxon>Leotiomycetes</taxon>
        <taxon>Helotiales</taxon>
        <taxon>Mollisiaceae</taxon>
        <taxon>Mollisia</taxon>
    </lineage>
</organism>
<dbReference type="Proteomes" id="UP000070700">
    <property type="component" value="Unassembled WGS sequence"/>
</dbReference>
<dbReference type="EMBL" id="KQ947420">
    <property type="protein sequence ID" value="KUJ14222.1"/>
    <property type="molecule type" value="Genomic_DNA"/>
</dbReference>
<feature type="compositionally biased region" description="Low complexity" evidence="2">
    <location>
        <begin position="250"/>
        <end position="262"/>
    </location>
</feature>
<protein>
    <recommendedName>
        <fullName evidence="3">C3H1-type domain-containing protein</fullName>
    </recommendedName>
</protein>
<accession>A0A194X313</accession>
<feature type="domain" description="C3H1-type" evidence="3">
    <location>
        <begin position="544"/>
        <end position="574"/>
    </location>
</feature>
<evidence type="ECO:0000313" key="5">
    <source>
        <dbReference type="Proteomes" id="UP000070700"/>
    </source>
</evidence>
<gene>
    <name evidence="4" type="ORF">LY89DRAFT_686732</name>
</gene>
<sequence>MALSPTAARALEQVKMGLYMLRGADYFTEEEWIKIDGLIHKGRYVFTNGPQQQHVLDQELISFDDINEQNDFSVQIPPRAFNTIKAEIMEVSERQVHSPMSDPADLTDLETPNTTSAEVSSDDEPSLPNTTDKTSTTTSQPAEPTPTPKREPVARPINGGLSFYTQAQLDEVNAFNSGLTKAGQKSKPGKHKKNGEESYPPSAWSQNEASEPAAYQTPTPSEHATRSQIQTWASDVQAQDASPSSTPEIAAPAPTKTWTATPPLAPKPIIEAFKKTHGHSPKSINDIAQPNNPEFRPLTARPVSRVSHKSAKSSAKSATPVPPSILNPHKPLHFKPGVVIIAPRDVPKMSPIHLEIKAGDQIKVCKHVSGITHGGENLRTKQRGQFTEDAFKKGVMSAETLIQQQRAALSAKSVAMTAMSVSTVSNGLERIEGINAQEWDDVKYVSEAKTSMPARPNTVQPQILKPTAIGLGASRFADEDESVKSGSENHEFQGMSKEEINQLFDERLAKILAAQQPSTLIQPPKAPWTLPRKPPITDPLKKVTPKTATCWWWATPNKECRFTADECRDLHAYLPATAAIDPANLRMGKPTWGALADSLPAKPPTGSENSEEGPSGQANTGPFKSKTCWYWANDASGCNNSAEECKYLHERSPAGVANKPNAWKKLPWNRFASPGEKEGGCAWTVNGDGEMDGGGEVREQVVETARAVNEWGYLNKTGPSAWAAEVSATVSLSGWGADSDKYKPPHIKALEEKALVEAVGW</sequence>
<keyword evidence="1" id="KW-0862">Zinc</keyword>
<evidence type="ECO:0000313" key="4">
    <source>
        <dbReference type="EMBL" id="KUJ14222.1"/>
    </source>
</evidence>
<dbReference type="RefSeq" id="XP_018068577.1">
    <property type="nucleotide sequence ID" value="XM_018215353.1"/>
</dbReference>